<organism evidence="7 8">
    <name type="scientific">Roseibium aggregatum</name>
    <dbReference type="NCBI Taxonomy" id="187304"/>
    <lineage>
        <taxon>Bacteria</taxon>
        <taxon>Pseudomonadati</taxon>
        <taxon>Pseudomonadota</taxon>
        <taxon>Alphaproteobacteria</taxon>
        <taxon>Hyphomicrobiales</taxon>
        <taxon>Stappiaceae</taxon>
        <taxon>Roseibium</taxon>
    </lineage>
</organism>
<evidence type="ECO:0000256" key="3">
    <source>
        <dbReference type="ARBA" id="ARBA00022448"/>
    </source>
</evidence>
<dbReference type="Pfam" id="PF00005">
    <property type="entry name" value="ABC_tran"/>
    <property type="match status" value="1"/>
</dbReference>
<dbReference type="InterPro" id="IPR003439">
    <property type="entry name" value="ABC_transporter-like_ATP-bd"/>
</dbReference>
<dbReference type="PANTHER" id="PTHR43776:SF8">
    <property type="entry name" value="ABC TRANSPORTER, ATP-BINDING PROTEIN"/>
    <property type="match status" value="1"/>
</dbReference>
<evidence type="ECO:0000256" key="5">
    <source>
        <dbReference type="ARBA" id="ARBA00022840"/>
    </source>
</evidence>
<evidence type="ECO:0000313" key="8">
    <source>
        <dbReference type="Proteomes" id="UP000664096"/>
    </source>
</evidence>
<accession>A0A939J536</accession>
<keyword evidence="5 7" id="KW-0067">ATP-binding</keyword>
<keyword evidence="3" id="KW-0813">Transport</keyword>
<dbReference type="PROSITE" id="PS50893">
    <property type="entry name" value="ABC_TRANSPORTER_2"/>
    <property type="match status" value="1"/>
</dbReference>
<comment type="similarity">
    <text evidence="2">Belongs to the ABC transporter superfamily.</text>
</comment>
<dbReference type="NCBIfam" id="TIGR01727">
    <property type="entry name" value="oligo_HPY"/>
    <property type="match status" value="1"/>
</dbReference>
<comment type="subcellular location">
    <subcellularLocation>
        <location evidence="1">Cell inner membrane</location>
        <topology evidence="1">Peripheral membrane protein</topology>
    </subcellularLocation>
</comment>
<proteinExistence type="inferred from homology"/>
<dbReference type="PROSITE" id="PS00211">
    <property type="entry name" value="ABC_TRANSPORTER_1"/>
    <property type="match status" value="1"/>
</dbReference>
<dbReference type="EMBL" id="JAEKJZ010000004">
    <property type="protein sequence ID" value="MBN9672267.1"/>
    <property type="molecule type" value="Genomic_DNA"/>
</dbReference>
<name>A0A939J536_9HYPH</name>
<reference evidence="7" key="1">
    <citation type="submission" date="2020-12" db="EMBL/GenBank/DDBJ databases">
        <title>Oil enriched cultivation method for isolating marine PHA-producing bacteria.</title>
        <authorList>
            <person name="Zheng W."/>
            <person name="Yu S."/>
            <person name="Huang Y."/>
        </authorList>
    </citation>
    <scope>NUCLEOTIDE SEQUENCE</scope>
    <source>
        <strain evidence="7">SY-2-12</strain>
    </source>
</reference>
<dbReference type="CDD" id="cd03257">
    <property type="entry name" value="ABC_NikE_OppD_transporters"/>
    <property type="match status" value="1"/>
</dbReference>
<dbReference type="Gene3D" id="3.40.50.300">
    <property type="entry name" value="P-loop containing nucleotide triphosphate hydrolases"/>
    <property type="match status" value="1"/>
</dbReference>
<dbReference type="NCBIfam" id="NF008453">
    <property type="entry name" value="PRK11308.1"/>
    <property type="match status" value="1"/>
</dbReference>
<dbReference type="InterPro" id="IPR027417">
    <property type="entry name" value="P-loop_NTPase"/>
</dbReference>
<dbReference type="InterPro" id="IPR050319">
    <property type="entry name" value="ABC_transp_ATP-bind"/>
</dbReference>
<dbReference type="SUPFAM" id="SSF52540">
    <property type="entry name" value="P-loop containing nucleoside triphosphate hydrolases"/>
    <property type="match status" value="1"/>
</dbReference>
<dbReference type="GO" id="GO:0055085">
    <property type="term" value="P:transmembrane transport"/>
    <property type="evidence" value="ECO:0007669"/>
    <property type="project" value="UniProtKB-ARBA"/>
</dbReference>
<sequence length="366" mass="40210">MSLPTAKKIIETRAVTKRFPGKKTLFGTASFVSAVNEVSLEIRRGETFSIVGESGCGKSTLARLLVRLLHPSDGAVLYEGNDISTLSETDMRRLRKDLQFVFQDPFSSLNPRMTVGALIEEPMKVHTRLTRAERRRKVAELLGKVGLRAAFANRYPHEFSGGQRQRIGIARALASGPKVIVGDEPVSALDVSVQAQVINLLEDLKAEFDLTLILIAHDLAVIRHMSDRIAVMYLGEVVELAGNDDLFDRPLHPYTRALMRAIPIASPHGRSMNATLTGDVPSPLDPPSGCRFHPRCPHATDLCVSEKPVLGQAGGDRTVACHHWKEIADTAESAVREPPRSDTAAKRFALFRERSQQQEPTTAGNI</sequence>
<gene>
    <name evidence="7" type="ORF">JF539_18080</name>
</gene>
<evidence type="ECO:0000259" key="6">
    <source>
        <dbReference type="PROSITE" id="PS50893"/>
    </source>
</evidence>
<dbReference type="InterPro" id="IPR013563">
    <property type="entry name" value="Oligopep_ABC_C"/>
</dbReference>
<dbReference type="FunFam" id="3.40.50.300:FF:000016">
    <property type="entry name" value="Oligopeptide ABC transporter ATP-binding component"/>
    <property type="match status" value="1"/>
</dbReference>
<dbReference type="Pfam" id="PF08352">
    <property type="entry name" value="oligo_HPY"/>
    <property type="match status" value="1"/>
</dbReference>
<dbReference type="InterPro" id="IPR003593">
    <property type="entry name" value="AAA+_ATPase"/>
</dbReference>
<dbReference type="AlphaFoldDB" id="A0A939J536"/>
<dbReference type="GO" id="GO:0005886">
    <property type="term" value="C:plasma membrane"/>
    <property type="evidence" value="ECO:0007669"/>
    <property type="project" value="UniProtKB-SubCell"/>
</dbReference>
<dbReference type="RefSeq" id="WP_207142124.1">
    <property type="nucleotide sequence ID" value="NZ_JAEKJZ010000004.1"/>
</dbReference>
<evidence type="ECO:0000313" key="7">
    <source>
        <dbReference type="EMBL" id="MBN9672267.1"/>
    </source>
</evidence>
<protein>
    <submittedName>
        <fullName evidence="7">Dipeptide ABC transporter ATP-binding protein</fullName>
    </submittedName>
</protein>
<comment type="caution">
    <text evidence="7">The sequence shown here is derived from an EMBL/GenBank/DDBJ whole genome shotgun (WGS) entry which is preliminary data.</text>
</comment>
<evidence type="ECO:0000256" key="4">
    <source>
        <dbReference type="ARBA" id="ARBA00022741"/>
    </source>
</evidence>
<dbReference type="GO" id="GO:0005524">
    <property type="term" value="F:ATP binding"/>
    <property type="evidence" value="ECO:0007669"/>
    <property type="project" value="UniProtKB-KW"/>
</dbReference>
<dbReference type="PANTHER" id="PTHR43776">
    <property type="entry name" value="TRANSPORT ATP-BINDING PROTEIN"/>
    <property type="match status" value="1"/>
</dbReference>
<keyword evidence="4" id="KW-0547">Nucleotide-binding</keyword>
<feature type="domain" description="ABC transporter" evidence="6">
    <location>
        <begin position="10"/>
        <end position="259"/>
    </location>
</feature>
<evidence type="ECO:0000256" key="2">
    <source>
        <dbReference type="ARBA" id="ARBA00005417"/>
    </source>
</evidence>
<dbReference type="GO" id="GO:0015833">
    <property type="term" value="P:peptide transport"/>
    <property type="evidence" value="ECO:0007669"/>
    <property type="project" value="InterPro"/>
</dbReference>
<dbReference type="InterPro" id="IPR017871">
    <property type="entry name" value="ABC_transporter-like_CS"/>
</dbReference>
<dbReference type="SMART" id="SM00382">
    <property type="entry name" value="AAA"/>
    <property type="match status" value="1"/>
</dbReference>
<dbReference type="Proteomes" id="UP000664096">
    <property type="component" value="Unassembled WGS sequence"/>
</dbReference>
<dbReference type="GO" id="GO:0016887">
    <property type="term" value="F:ATP hydrolysis activity"/>
    <property type="evidence" value="ECO:0007669"/>
    <property type="project" value="InterPro"/>
</dbReference>
<evidence type="ECO:0000256" key="1">
    <source>
        <dbReference type="ARBA" id="ARBA00004417"/>
    </source>
</evidence>